<dbReference type="PROSITE" id="PS51257">
    <property type="entry name" value="PROKAR_LIPOPROTEIN"/>
    <property type="match status" value="1"/>
</dbReference>
<keyword evidence="8" id="KW-1185">Reference proteome</keyword>
<protein>
    <recommendedName>
        <fullName evidence="5">Peptidyl-prolyl cis-trans isomerase</fullName>
        <shortName evidence="5">PPIase</shortName>
        <ecNumber evidence="5">5.2.1.8</ecNumber>
    </recommendedName>
</protein>
<dbReference type="Proteomes" id="UP000639396">
    <property type="component" value="Unassembled WGS sequence"/>
</dbReference>
<dbReference type="Gene3D" id="2.40.100.10">
    <property type="entry name" value="Cyclophilin-like"/>
    <property type="match status" value="1"/>
</dbReference>
<dbReference type="SUPFAM" id="SSF50891">
    <property type="entry name" value="Cyclophilin-like"/>
    <property type="match status" value="1"/>
</dbReference>
<comment type="similarity">
    <text evidence="5">Belongs to the cyclophilin-type PPIase family.</text>
</comment>
<feature type="domain" description="PPIase cyclophilin-type" evidence="6">
    <location>
        <begin position="67"/>
        <end position="214"/>
    </location>
</feature>
<keyword evidence="3 5" id="KW-0697">Rotamase</keyword>
<feature type="chain" id="PRO_5039763443" description="Peptidyl-prolyl cis-trans isomerase" evidence="5">
    <location>
        <begin position="20"/>
        <end position="217"/>
    </location>
</feature>
<evidence type="ECO:0000313" key="8">
    <source>
        <dbReference type="Proteomes" id="UP000639396"/>
    </source>
</evidence>
<feature type="signal peptide" evidence="5">
    <location>
        <begin position="1"/>
        <end position="19"/>
    </location>
</feature>
<dbReference type="InterPro" id="IPR044666">
    <property type="entry name" value="Cyclophilin_A-like"/>
</dbReference>
<evidence type="ECO:0000256" key="2">
    <source>
        <dbReference type="ARBA" id="ARBA00002388"/>
    </source>
</evidence>
<comment type="function">
    <text evidence="2 5">PPIases accelerate the folding of proteins. It catalyzes the cis-trans isomerization of proline imidic peptide bonds in oligopeptides.</text>
</comment>
<dbReference type="Pfam" id="PF00160">
    <property type="entry name" value="Pro_isomerase"/>
    <property type="match status" value="1"/>
</dbReference>
<evidence type="ECO:0000256" key="4">
    <source>
        <dbReference type="ARBA" id="ARBA00023235"/>
    </source>
</evidence>
<evidence type="ECO:0000259" key="6">
    <source>
        <dbReference type="PROSITE" id="PS50072"/>
    </source>
</evidence>
<dbReference type="RefSeq" id="WP_190924851.1">
    <property type="nucleotide sequence ID" value="NZ_JACXJA010000005.1"/>
</dbReference>
<accession>A0A927GYE6</accession>
<evidence type="ECO:0000256" key="5">
    <source>
        <dbReference type="RuleBase" id="RU363019"/>
    </source>
</evidence>
<proteinExistence type="inferred from homology"/>
<keyword evidence="4 5" id="KW-0413">Isomerase</keyword>
<keyword evidence="5" id="KW-0732">Signal</keyword>
<dbReference type="AlphaFoldDB" id="A0A927GYE6"/>
<dbReference type="PANTHER" id="PTHR45625">
    <property type="entry name" value="PEPTIDYL-PROLYL CIS-TRANS ISOMERASE-RELATED"/>
    <property type="match status" value="1"/>
</dbReference>
<name>A0A927GYE6_9BACL</name>
<comment type="catalytic activity">
    <reaction evidence="1 5">
        <text>[protein]-peptidylproline (omega=180) = [protein]-peptidylproline (omega=0)</text>
        <dbReference type="Rhea" id="RHEA:16237"/>
        <dbReference type="Rhea" id="RHEA-COMP:10747"/>
        <dbReference type="Rhea" id="RHEA-COMP:10748"/>
        <dbReference type="ChEBI" id="CHEBI:83833"/>
        <dbReference type="ChEBI" id="CHEBI:83834"/>
        <dbReference type="EC" id="5.2.1.8"/>
    </reaction>
</comment>
<dbReference type="PROSITE" id="PS00170">
    <property type="entry name" value="CSA_PPIASE_1"/>
    <property type="match status" value="1"/>
</dbReference>
<dbReference type="GO" id="GO:0003755">
    <property type="term" value="F:peptidyl-prolyl cis-trans isomerase activity"/>
    <property type="evidence" value="ECO:0007669"/>
    <property type="project" value="UniProtKB-UniRule"/>
</dbReference>
<gene>
    <name evidence="7" type="ORF">IDH45_03785</name>
</gene>
<reference evidence="7" key="1">
    <citation type="submission" date="2020-09" db="EMBL/GenBank/DDBJ databases">
        <title>A novel bacterium of genus Paenibacillus, isolated from South China Sea.</title>
        <authorList>
            <person name="Huang H."/>
            <person name="Mo K."/>
            <person name="Hu Y."/>
        </authorList>
    </citation>
    <scope>NUCLEOTIDE SEQUENCE</scope>
    <source>
        <strain evidence="7">IB182363</strain>
    </source>
</reference>
<evidence type="ECO:0000313" key="7">
    <source>
        <dbReference type="EMBL" id="MBD2861108.1"/>
    </source>
</evidence>
<dbReference type="EC" id="5.2.1.8" evidence="5"/>
<dbReference type="InterPro" id="IPR002130">
    <property type="entry name" value="Cyclophilin-type_PPIase_dom"/>
</dbReference>
<dbReference type="InterPro" id="IPR029000">
    <property type="entry name" value="Cyclophilin-like_dom_sf"/>
</dbReference>
<dbReference type="GO" id="GO:0006457">
    <property type="term" value="P:protein folding"/>
    <property type="evidence" value="ECO:0007669"/>
    <property type="project" value="InterPro"/>
</dbReference>
<dbReference type="PRINTS" id="PR00153">
    <property type="entry name" value="CSAPPISMRASE"/>
</dbReference>
<evidence type="ECO:0000256" key="3">
    <source>
        <dbReference type="ARBA" id="ARBA00023110"/>
    </source>
</evidence>
<dbReference type="CDD" id="cd00317">
    <property type="entry name" value="cyclophilin"/>
    <property type="match status" value="1"/>
</dbReference>
<dbReference type="PANTHER" id="PTHR45625:SF4">
    <property type="entry name" value="PEPTIDYLPROLYL ISOMERASE DOMAIN AND WD REPEAT-CONTAINING PROTEIN 1"/>
    <property type="match status" value="1"/>
</dbReference>
<comment type="caution">
    <text evidence="7">The sequence shown here is derived from an EMBL/GenBank/DDBJ whole genome shotgun (WGS) entry which is preliminary data.</text>
</comment>
<organism evidence="7 8">
    <name type="scientific">Paenibacillus oceani</name>
    <dbReference type="NCBI Taxonomy" id="2772510"/>
    <lineage>
        <taxon>Bacteria</taxon>
        <taxon>Bacillati</taxon>
        <taxon>Bacillota</taxon>
        <taxon>Bacilli</taxon>
        <taxon>Bacillales</taxon>
        <taxon>Paenibacillaceae</taxon>
        <taxon>Paenibacillus</taxon>
    </lineage>
</organism>
<dbReference type="InterPro" id="IPR020892">
    <property type="entry name" value="Cyclophilin-type_PPIase_CS"/>
</dbReference>
<dbReference type="EMBL" id="JACXJA010000005">
    <property type="protein sequence ID" value="MBD2861108.1"/>
    <property type="molecule type" value="Genomic_DNA"/>
</dbReference>
<evidence type="ECO:0000256" key="1">
    <source>
        <dbReference type="ARBA" id="ARBA00000971"/>
    </source>
</evidence>
<dbReference type="PROSITE" id="PS50072">
    <property type="entry name" value="CSA_PPIASE_2"/>
    <property type="match status" value="1"/>
</dbReference>
<sequence length="217" mass="23135">MWGKPVKPLRMMAIVGALALTIAGCGEKPASNAGEGAAEGAKSWSSPPPMTIKSDKKYEAVIDTTEGKITVSLFNDTAPKTVNSFVFLSKEKFYDNVIFHRVIKGFMIQTGDPTGTGRGGPGYKLEDELKTTRKYEPGIVAMANSGRNTAGSQFFICSGSSCSNLNQKPDYTIIGQVASGMDVVTKISEVPVKLGADGDMSSPIKEVKINTIEISEK</sequence>